<organism evidence="5">
    <name type="scientific">Wolinella succinogenes (strain ATCC 29543 / DSM 1740 / CCUG 13145 / JCM 31913 / LMG 7466 / NCTC 11488 / FDC 602W)</name>
    <name type="common">Vibrio succinogenes</name>
    <dbReference type="NCBI Taxonomy" id="273121"/>
    <lineage>
        <taxon>Bacteria</taxon>
        <taxon>Pseudomonadati</taxon>
        <taxon>Campylobacterota</taxon>
        <taxon>Epsilonproteobacteria</taxon>
        <taxon>Campylobacterales</taxon>
        <taxon>Helicobacteraceae</taxon>
        <taxon>Wolinella</taxon>
    </lineage>
</organism>
<dbReference type="InterPro" id="IPR004441">
    <property type="entry name" value="rRNA_MeTrfase_TrmH"/>
</dbReference>
<dbReference type="GO" id="GO:0005829">
    <property type="term" value="C:cytosol"/>
    <property type="evidence" value="ECO:0007669"/>
    <property type="project" value="TreeGrafter"/>
</dbReference>
<dbReference type="GO" id="GO:0008173">
    <property type="term" value="F:RNA methyltransferase activity"/>
    <property type="evidence" value="ECO:0007669"/>
    <property type="project" value="InterPro"/>
</dbReference>
<feature type="domain" description="RNA 2-O ribose methyltransferase substrate binding" evidence="3">
    <location>
        <begin position="29"/>
        <end position="101"/>
    </location>
</feature>
<dbReference type="eggNOG" id="COG0566">
    <property type="taxonomic scope" value="Bacteria"/>
</dbReference>
<dbReference type="Pfam" id="PF08032">
    <property type="entry name" value="SpoU_sub_bind"/>
    <property type="match status" value="1"/>
</dbReference>
<dbReference type="InterPro" id="IPR029028">
    <property type="entry name" value="Alpha/beta_knot_MTases"/>
</dbReference>
<dbReference type="HOGENOM" id="CLU_021322_0_1_7"/>
<evidence type="ECO:0000256" key="1">
    <source>
        <dbReference type="ARBA" id="ARBA00022603"/>
    </source>
</evidence>
<dbReference type="InterPro" id="IPR001537">
    <property type="entry name" value="SpoU_MeTrfase"/>
</dbReference>
<proteinExistence type="predicted"/>
<evidence type="ECO:0000313" key="5">
    <source>
        <dbReference type="Proteomes" id="UP000000422"/>
    </source>
</evidence>
<dbReference type="SMART" id="SM00967">
    <property type="entry name" value="SpoU_sub_bind"/>
    <property type="match status" value="1"/>
</dbReference>
<dbReference type="KEGG" id="wsu:WS0446"/>
<dbReference type="PANTHER" id="PTHR46429">
    <property type="entry name" value="23S RRNA (GUANOSINE-2'-O-)-METHYLTRANSFERASE RLMB"/>
    <property type="match status" value="1"/>
</dbReference>
<dbReference type="InterPro" id="IPR029026">
    <property type="entry name" value="tRNA_m1G_MTases_N"/>
</dbReference>
<dbReference type="GO" id="GO:0006396">
    <property type="term" value="P:RNA processing"/>
    <property type="evidence" value="ECO:0007669"/>
    <property type="project" value="InterPro"/>
</dbReference>
<evidence type="ECO:0000259" key="3">
    <source>
        <dbReference type="SMART" id="SM00967"/>
    </source>
</evidence>
<dbReference type="GO" id="GO:0032259">
    <property type="term" value="P:methylation"/>
    <property type="evidence" value="ECO:0007669"/>
    <property type="project" value="UniProtKB-KW"/>
</dbReference>
<keyword evidence="5" id="KW-1185">Reference proteome</keyword>
<dbReference type="InterPro" id="IPR029064">
    <property type="entry name" value="Ribosomal_eL30-like_sf"/>
</dbReference>
<dbReference type="Gene3D" id="3.30.1330.30">
    <property type="match status" value="1"/>
</dbReference>
<dbReference type="SUPFAM" id="SSF75217">
    <property type="entry name" value="alpha/beta knot"/>
    <property type="match status" value="1"/>
</dbReference>
<dbReference type="NCBIfam" id="TIGR00186">
    <property type="entry name" value="rRNA_methyl_3"/>
    <property type="match status" value="1"/>
</dbReference>
<dbReference type="CDD" id="cd18095">
    <property type="entry name" value="SpoU-like_rRNA-MTase"/>
    <property type="match status" value="1"/>
</dbReference>
<gene>
    <name evidence="4" type="ordered locus">WS0446</name>
</gene>
<protein>
    <recommendedName>
        <fullName evidence="3">RNA 2-O ribose methyltransferase substrate binding domain-containing protein</fullName>
    </recommendedName>
</protein>
<evidence type="ECO:0000256" key="2">
    <source>
        <dbReference type="ARBA" id="ARBA00022679"/>
    </source>
</evidence>
<sequence length="257" mass="28279">MRSAIRIPAKNSPALELPLSHPELKSFMIIYGKQIFLYVLRRHPKLIKSVYLGKEVEKDLFKEISRLGIPLLRVDPKKAQAMARGGNHQGFLMEIEAISPLSLGEIKRVDRLLVLHGVSDSGNIGGIFRSAYCLGMEGVILTNLSSFSIESAIRTSSGALLELPFGIVKNPWDLINELRGAGFTLYGAALEGEIPNGKSFASKRALFMGSEGEGLPKKLLSKLDQLLKIEMERDFDSLNVGVAAAILMDRMRDGRSN</sequence>
<dbReference type="Pfam" id="PF00588">
    <property type="entry name" value="SpoU_methylase"/>
    <property type="match status" value="1"/>
</dbReference>
<evidence type="ECO:0000313" key="4">
    <source>
        <dbReference type="EMBL" id="CAE09588.1"/>
    </source>
</evidence>
<accession>Q7MSH0</accession>
<dbReference type="GO" id="GO:0003723">
    <property type="term" value="F:RNA binding"/>
    <property type="evidence" value="ECO:0007669"/>
    <property type="project" value="InterPro"/>
</dbReference>
<dbReference type="EMBL" id="BX571658">
    <property type="protein sequence ID" value="CAE09588.1"/>
    <property type="molecule type" value="Genomic_DNA"/>
</dbReference>
<dbReference type="STRING" id="273121.WS0446"/>
<reference evidence="4 5" key="1">
    <citation type="journal article" date="2003" name="Proc. Natl. Acad. Sci. U.S.A.">
        <title>Complete genome sequence and analysis of Wolinella succinogenes.</title>
        <authorList>
            <person name="Baar C."/>
            <person name="Eppinger M."/>
            <person name="Raddatz G."/>
            <person name="Simon JM."/>
            <person name="Lanz C."/>
            <person name="Klimmek O."/>
            <person name="Nandakumar R."/>
            <person name="Gross R."/>
            <person name="Rosinus A."/>
            <person name="Keller H."/>
            <person name="Jagtap P."/>
            <person name="Linke B."/>
            <person name="Meyer F."/>
            <person name="Lederer H."/>
            <person name="Schuster S.C."/>
        </authorList>
    </citation>
    <scope>NUCLEOTIDE SEQUENCE [LARGE SCALE GENOMIC DNA]</scope>
    <source>
        <strain evidence="5">ATCC 29543 / DSM 1740 / CCUG 13145 / JCM 31913 / LMG 7466 / NCTC 11488 / FDC 602W</strain>
    </source>
</reference>
<keyword evidence="2" id="KW-0808">Transferase</keyword>
<dbReference type="Gene3D" id="3.40.1280.10">
    <property type="match status" value="1"/>
</dbReference>
<dbReference type="AlphaFoldDB" id="Q7MSH0"/>
<dbReference type="Proteomes" id="UP000000422">
    <property type="component" value="Chromosome"/>
</dbReference>
<keyword evidence="1" id="KW-0489">Methyltransferase</keyword>
<dbReference type="SUPFAM" id="SSF55315">
    <property type="entry name" value="L30e-like"/>
    <property type="match status" value="1"/>
</dbReference>
<dbReference type="InterPro" id="IPR013123">
    <property type="entry name" value="SpoU_subst-bd"/>
</dbReference>
<dbReference type="PANTHER" id="PTHR46429:SF1">
    <property type="entry name" value="23S RRNA (GUANOSINE-2'-O-)-METHYLTRANSFERASE RLMB"/>
    <property type="match status" value="1"/>
</dbReference>
<name>Q7MSH0_WOLSU</name>